<evidence type="ECO:0000313" key="3">
    <source>
        <dbReference type="Proteomes" id="UP000593818"/>
    </source>
</evidence>
<keyword evidence="3" id="KW-1185">Reference proteome</keyword>
<dbReference type="Proteomes" id="UP000593818">
    <property type="component" value="Plasmid pSID"/>
</dbReference>
<dbReference type="InterPro" id="IPR011010">
    <property type="entry name" value="DNA_brk_join_enz"/>
</dbReference>
<keyword evidence="2" id="KW-0614">Plasmid</keyword>
<proteinExistence type="predicted"/>
<dbReference type="EMBL" id="CP063453">
    <property type="protein sequence ID" value="QOW01983.1"/>
    <property type="molecule type" value="Genomic_DNA"/>
</dbReference>
<gene>
    <name evidence="2" type="ORF">INP59_26790</name>
</gene>
<dbReference type="SUPFAM" id="SSF47823">
    <property type="entry name" value="lambda integrase-like, N-terminal domain"/>
    <property type="match status" value="1"/>
</dbReference>
<dbReference type="RefSeq" id="WP_193904243.1">
    <property type="nucleotide sequence ID" value="NZ_CP063453.1"/>
</dbReference>
<evidence type="ECO:0000256" key="1">
    <source>
        <dbReference type="ARBA" id="ARBA00023125"/>
    </source>
</evidence>
<dbReference type="SUPFAM" id="SSF56349">
    <property type="entry name" value="DNA breaking-rejoining enzymes"/>
    <property type="match status" value="1"/>
</dbReference>
<sequence length="364" mass="40244">MTSSYPLGDLVPAIAIGARYRYDWQLFADWCTAVDAPALPADPLTIAMFLDEHPAATGTHRRRLSAINTVHTRCGYPAPGTAHALRERLTRRTRPRPDLRDTALEAIRRLPTTGWPGGLFGRRDALLLTLTCRVGLSPIQVGRLQRSDVTFDGRTLRIPSHGIVIPHDPHESPRTEQVAVYLRWARLQAFTDRTPSNRWLGESLTNATPVTDDSATGLQLLPAIRHNGPLLPSFDKWGHASLSRVGLSRRAITRILTAHLSGTTSTREQRQVKFFDDGWADAVEDVVEAISEDDADNIKPVEPPELSSEELAARYEAGLAARRGTAKAMADLEPAFEELDDRTDELLARIQDLLEVVEGSPPRA</sequence>
<dbReference type="AlphaFoldDB" id="A0A7M2XXB6"/>
<dbReference type="InterPro" id="IPR010998">
    <property type="entry name" value="Integrase_recombinase_N"/>
</dbReference>
<evidence type="ECO:0008006" key="4">
    <source>
        <dbReference type="Google" id="ProtNLM"/>
    </source>
</evidence>
<protein>
    <recommendedName>
        <fullName evidence="4">Tyr recombinase domain-containing protein</fullName>
    </recommendedName>
</protein>
<name>A0A7M2XXB6_9NOCA</name>
<reference evidence="2 3" key="1">
    <citation type="submission" date="2020-10" db="EMBL/GenBank/DDBJ databases">
        <title>Whole genome sequence of oil-degrading bacteria Rhodococcus pyridinivorans strain 5Ap.</title>
        <authorList>
            <person name="Akhremchuk A.E."/>
            <person name="Valentovich L.N."/>
            <person name="Charniauskaya M.I."/>
            <person name="Bukliarevich H.A."/>
            <person name="Titok M.A."/>
        </authorList>
    </citation>
    <scope>NUCLEOTIDE SEQUENCE [LARGE SCALE GENOMIC DNA]</scope>
    <source>
        <strain evidence="2 3">5Ap</strain>
        <plasmid evidence="2 3">pSID</plasmid>
    </source>
</reference>
<evidence type="ECO:0000313" key="2">
    <source>
        <dbReference type="EMBL" id="QOW01983.1"/>
    </source>
</evidence>
<dbReference type="Gene3D" id="1.10.150.130">
    <property type="match status" value="1"/>
</dbReference>
<accession>A0A7M2XXB6</accession>
<keyword evidence="1" id="KW-0238">DNA-binding</keyword>
<dbReference type="GO" id="GO:0003677">
    <property type="term" value="F:DNA binding"/>
    <property type="evidence" value="ECO:0007669"/>
    <property type="project" value="UniProtKB-KW"/>
</dbReference>
<geneLocation type="plasmid" evidence="2 3">
    <name>pSID</name>
</geneLocation>
<organism evidence="2 3">
    <name type="scientific">Rhodococcus pyridinivorans</name>
    <dbReference type="NCBI Taxonomy" id="103816"/>
    <lineage>
        <taxon>Bacteria</taxon>
        <taxon>Bacillati</taxon>
        <taxon>Actinomycetota</taxon>
        <taxon>Actinomycetes</taxon>
        <taxon>Mycobacteriales</taxon>
        <taxon>Nocardiaceae</taxon>
        <taxon>Rhodococcus</taxon>
    </lineage>
</organism>